<dbReference type="InterPro" id="IPR036967">
    <property type="entry name" value="Ribosomal_uS11_sf"/>
</dbReference>
<evidence type="ECO:0000256" key="4">
    <source>
        <dbReference type="SAM" id="MobiDB-lite"/>
    </source>
</evidence>
<evidence type="ECO:0000256" key="1">
    <source>
        <dbReference type="ARBA" id="ARBA00006194"/>
    </source>
</evidence>
<dbReference type="Proteomes" id="UP001201812">
    <property type="component" value="Unassembled WGS sequence"/>
</dbReference>
<dbReference type="AlphaFoldDB" id="A0AAD4RAF2"/>
<dbReference type="InterPro" id="IPR001971">
    <property type="entry name" value="Ribosomal_uS11"/>
</dbReference>
<comment type="similarity">
    <text evidence="1">Belongs to the universal ribosomal protein uS11 family.</text>
</comment>
<gene>
    <name evidence="5" type="ORF">DdX_05148</name>
</gene>
<keyword evidence="2 5" id="KW-0689">Ribosomal protein</keyword>
<proteinExistence type="inferred from homology"/>
<dbReference type="GO" id="GO:1990904">
    <property type="term" value="C:ribonucleoprotein complex"/>
    <property type="evidence" value="ECO:0007669"/>
    <property type="project" value="UniProtKB-KW"/>
</dbReference>
<dbReference type="SUPFAM" id="SSF53137">
    <property type="entry name" value="Translational machinery components"/>
    <property type="match status" value="1"/>
</dbReference>
<evidence type="ECO:0000256" key="3">
    <source>
        <dbReference type="ARBA" id="ARBA00023274"/>
    </source>
</evidence>
<dbReference type="GO" id="GO:0005840">
    <property type="term" value="C:ribosome"/>
    <property type="evidence" value="ECO:0007669"/>
    <property type="project" value="UniProtKB-KW"/>
</dbReference>
<name>A0AAD4RAF2_9BILA</name>
<comment type="caution">
    <text evidence="5">The sequence shown here is derived from an EMBL/GenBank/DDBJ whole genome shotgun (WGS) entry which is preliminary data.</text>
</comment>
<dbReference type="GO" id="GO:0006412">
    <property type="term" value="P:translation"/>
    <property type="evidence" value="ECO:0007669"/>
    <property type="project" value="InterPro"/>
</dbReference>
<evidence type="ECO:0000256" key="2">
    <source>
        <dbReference type="ARBA" id="ARBA00022980"/>
    </source>
</evidence>
<keyword evidence="3" id="KW-0687">Ribonucleoprotein</keyword>
<sequence length="221" mass="24050">MCVSSKSVPRIPLNIHSTSSPQSILFSIRSKSDSTPPLVESIPRSGPLSYPHRRGAKTRGVSMEDYRTPLATGTIGEDAVVTLDTEEIDQFLPNLDTLTQEFYGIKFTRIPIAYIASTRNNTKLTVMDVNGKCIVQTSARIEGFKNARKKTNLAGQAAGQGCGLKLIRRRVNTVRVVIKGIGSGRMTSVKGLTSAGINVVSITDRTPLPDRGPRGKKQRRV</sequence>
<accession>A0AAD4RAF2</accession>
<evidence type="ECO:0000313" key="5">
    <source>
        <dbReference type="EMBL" id="KAI1720898.1"/>
    </source>
</evidence>
<dbReference type="PANTHER" id="PTHR11759">
    <property type="entry name" value="40S RIBOSOMAL PROTEIN S14/30S RIBOSOMAL PROTEIN S11"/>
    <property type="match status" value="1"/>
</dbReference>
<dbReference type="EMBL" id="JAKKPZ010000005">
    <property type="protein sequence ID" value="KAI1720898.1"/>
    <property type="molecule type" value="Genomic_DNA"/>
</dbReference>
<keyword evidence="6" id="KW-1185">Reference proteome</keyword>
<protein>
    <submittedName>
        <fullName evidence="5">Ribosomal protein s11 domain-containing protein</fullName>
    </submittedName>
</protein>
<dbReference type="GO" id="GO:0003735">
    <property type="term" value="F:structural constituent of ribosome"/>
    <property type="evidence" value="ECO:0007669"/>
    <property type="project" value="InterPro"/>
</dbReference>
<dbReference type="Pfam" id="PF00411">
    <property type="entry name" value="Ribosomal_S11"/>
    <property type="match status" value="1"/>
</dbReference>
<dbReference type="HAMAP" id="MF_01310">
    <property type="entry name" value="Ribosomal_uS11"/>
    <property type="match status" value="1"/>
</dbReference>
<dbReference type="Gene3D" id="3.30.420.80">
    <property type="entry name" value="Ribosomal protein S11"/>
    <property type="match status" value="1"/>
</dbReference>
<feature type="region of interest" description="Disordered" evidence="4">
    <location>
        <begin position="32"/>
        <end position="59"/>
    </location>
</feature>
<evidence type="ECO:0000313" key="6">
    <source>
        <dbReference type="Proteomes" id="UP001201812"/>
    </source>
</evidence>
<organism evidence="5 6">
    <name type="scientific">Ditylenchus destructor</name>
    <dbReference type="NCBI Taxonomy" id="166010"/>
    <lineage>
        <taxon>Eukaryota</taxon>
        <taxon>Metazoa</taxon>
        <taxon>Ecdysozoa</taxon>
        <taxon>Nematoda</taxon>
        <taxon>Chromadorea</taxon>
        <taxon>Rhabditida</taxon>
        <taxon>Tylenchina</taxon>
        <taxon>Tylenchomorpha</taxon>
        <taxon>Sphaerularioidea</taxon>
        <taxon>Anguinidae</taxon>
        <taxon>Anguininae</taxon>
        <taxon>Ditylenchus</taxon>
    </lineage>
</organism>
<reference evidence="5" key="1">
    <citation type="submission" date="2022-01" db="EMBL/GenBank/DDBJ databases">
        <title>Genome Sequence Resource for Two Populations of Ditylenchus destructor, the Migratory Endoparasitic Phytonematode.</title>
        <authorList>
            <person name="Zhang H."/>
            <person name="Lin R."/>
            <person name="Xie B."/>
        </authorList>
    </citation>
    <scope>NUCLEOTIDE SEQUENCE</scope>
    <source>
        <strain evidence="5">BazhouSP</strain>
    </source>
</reference>